<keyword evidence="2" id="KW-1185">Reference proteome</keyword>
<evidence type="ECO:0000313" key="2">
    <source>
        <dbReference type="Proteomes" id="UP001652660"/>
    </source>
</evidence>
<dbReference type="Pfam" id="PF13966">
    <property type="entry name" value="zf-RVT"/>
    <property type="match status" value="1"/>
</dbReference>
<name>A0ABM4VH12_COFAR</name>
<dbReference type="InterPro" id="IPR026960">
    <property type="entry name" value="RVT-Znf"/>
</dbReference>
<reference evidence="3" key="1">
    <citation type="submission" date="2025-08" db="UniProtKB">
        <authorList>
            <consortium name="RefSeq"/>
        </authorList>
    </citation>
    <scope>IDENTIFICATION</scope>
    <source>
        <tissue evidence="3">Leaves</tissue>
    </source>
</reference>
<evidence type="ECO:0000313" key="3">
    <source>
        <dbReference type="RefSeq" id="XP_071918818.1"/>
    </source>
</evidence>
<dbReference type="RefSeq" id="XP_071918818.1">
    <property type="nucleotide sequence ID" value="XM_072062717.1"/>
</dbReference>
<evidence type="ECO:0000259" key="1">
    <source>
        <dbReference type="Pfam" id="PF13966"/>
    </source>
</evidence>
<gene>
    <name evidence="3" type="primary">LOC140013437</name>
</gene>
<dbReference type="GeneID" id="140013437"/>
<organism evidence="2 3">
    <name type="scientific">Coffea arabica</name>
    <name type="common">Arabian coffee</name>
    <dbReference type="NCBI Taxonomy" id="13443"/>
    <lineage>
        <taxon>Eukaryota</taxon>
        <taxon>Viridiplantae</taxon>
        <taxon>Streptophyta</taxon>
        <taxon>Embryophyta</taxon>
        <taxon>Tracheophyta</taxon>
        <taxon>Spermatophyta</taxon>
        <taxon>Magnoliopsida</taxon>
        <taxon>eudicotyledons</taxon>
        <taxon>Gunneridae</taxon>
        <taxon>Pentapetalae</taxon>
        <taxon>asterids</taxon>
        <taxon>lamiids</taxon>
        <taxon>Gentianales</taxon>
        <taxon>Rubiaceae</taxon>
        <taxon>Ixoroideae</taxon>
        <taxon>Gardenieae complex</taxon>
        <taxon>Bertiereae - Coffeeae clade</taxon>
        <taxon>Coffeeae</taxon>
        <taxon>Coffea</taxon>
    </lineage>
</organism>
<proteinExistence type="predicted"/>
<dbReference type="Proteomes" id="UP001652660">
    <property type="component" value="Chromosome 8c"/>
</dbReference>
<sequence>MTGLFKSPRALEKFTQGRWVAGSRYGKLTTVKPAGCQLECVHGLIEEGRWKTDTLHRWFNIDDVDLITNIPLSLYERKDRLYWLHSKSGAYTVRTGYVIAKGGREIMNHRIAPESETSWAIRKHTVWKRLWGLNIKMKLKHFLWRCLQNGLATSEALYQRVGKGSNQCQCCGEATETIEHVFFFCPTAQMAWRLAPVSWEGIAELQCNMWRWWDAVMESAKGAQGMDRIKLTVNILWQLWKARNKRVFQLESEDAKVIIDKAQQEWIEFEEATGPQPRGFESTEQERLSQHNWEPPMEGVVRINTDAAISAKMVRTGLGIVAWNWRGDLVKV</sequence>
<protein>
    <recommendedName>
        <fullName evidence="1">Reverse transcriptase zinc-binding domain-containing protein</fullName>
    </recommendedName>
</protein>
<feature type="domain" description="Reverse transcriptase zinc-binding" evidence="1">
    <location>
        <begin position="123"/>
        <end position="192"/>
    </location>
</feature>
<accession>A0ABM4VH12</accession>